<sequence length="571" mass="63632">MRLSTHLGVMGVQENLGKTRWSLGGESGYYLNSPKVVEEKVWTGEVEAIPSGEDGVGQPLEGGMDSGRVSKGGKCWFAVESKTFEISIEVVRGVEGWCRGESNSSRLKVWEEGGRKFRLECCSNVAGRRKWLSRGLVLMAKKLRAFGVTIPVVRNSFQCDPSDGKVGTSVKGEQELLCREEQLGHCLVGCFGGSFESIPLLPSLKRWAFESWLLKGDLRISRLGGALMLFEFQNKWEADMDFLFIFGVERFLRELESVVVVDEETAFFSQLQWARILVKVSGKKWPGSMKVEAGNSSWELSLWWEASPRVMQTKSSSWSQLRKGCEVRDEDGEASCAEARGKEPEDPFGHFIPKAHPGHFGEPVLSRAPTEFVGINVGLEQELLAVGVADDKVSSFGRLKLTDETLLNEASRYPLHLKLPILSLGLGVSSPSTPFLKLDGVGMGNEGVSNGMFGAVEEARSRALLREERLEVFSAREWWNLSPWEETKIKDMSTRLVRSLGVGRHLDWRAINSRKAVGGVLVFWDNRVVELLEVEKGMFTISCQFKNSVDGLRGVFIGVYGPVCNRDREDF</sequence>
<protein>
    <recommendedName>
        <fullName evidence="3">DUF4283 domain-containing protein</fullName>
    </recommendedName>
</protein>
<comment type="caution">
    <text evidence="1">The sequence shown here is derived from an EMBL/GenBank/DDBJ whole genome shotgun (WGS) entry which is preliminary data.</text>
</comment>
<evidence type="ECO:0008006" key="3">
    <source>
        <dbReference type="Google" id="ProtNLM"/>
    </source>
</evidence>
<name>A0A438J1Y3_VITVI</name>
<evidence type="ECO:0000313" key="1">
    <source>
        <dbReference type="EMBL" id="RVX02973.1"/>
    </source>
</evidence>
<dbReference type="EMBL" id="QGNW01000068">
    <property type="protein sequence ID" value="RVX02973.1"/>
    <property type="molecule type" value="Genomic_DNA"/>
</dbReference>
<organism evidence="1 2">
    <name type="scientific">Vitis vinifera</name>
    <name type="common">Grape</name>
    <dbReference type="NCBI Taxonomy" id="29760"/>
    <lineage>
        <taxon>Eukaryota</taxon>
        <taxon>Viridiplantae</taxon>
        <taxon>Streptophyta</taxon>
        <taxon>Embryophyta</taxon>
        <taxon>Tracheophyta</taxon>
        <taxon>Spermatophyta</taxon>
        <taxon>Magnoliopsida</taxon>
        <taxon>eudicotyledons</taxon>
        <taxon>Gunneridae</taxon>
        <taxon>Pentapetalae</taxon>
        <taxon>rosids</taxon>
        <taxon>Vitales</taxon>
        <taxon>Vitaceae</taxon>
        <taxon>Viteae</taxon>
        <taxon>Vitis</taxon>
    </lineage>
</organism>
<reference evidence="1 2" key="1">
    <citation type="journal article" date="2018" name="PLoS Genet.">
        <title>Population sequencing reveals clonal diversity and ancestral inbreeding in the grapevine cultivar Chardonnay.</title>
        <authorList>
            <person name="Roach M.J."/>
            <person name="Johnson D.L."/>
            <person name="Bohlmann J."/>
            <person name="van Vuuren H.J."/>
            <person name="Jones S.J."/>
            <person name="Pretorius I.S."/>
            <person name="Schmidt S.A."/>
            <person name="Borneman A.R."/>
        </authorList>
    </citation>
    <scope>NUCLEOTIDE SEQUENCE [LARGE SCALE GENOMIC DNA]</scope>
    <source>
        <strain evidence="2">cv. Chardonnay</strain>
        <tissue evidence="1">Leaf</tissue>
    </source>
</reference>
<accession>A0A438J1Y3</accession>
<dbReference type="AlphaFoldDB" id="A0A438J1Y3"/>
<gene>
    <name evidence="1" type="ORF">CK203_023261</name>
</gene>
<proteinExistence type="predicted"/>
<evidence type="ECO:0000313" key="2">
    <source>
        <dbReference type="Proteomes" id="UP000288805"/>
    </source>
</evidence>
<dbReference type="Proteomes" id="UP000288805">
    <property type="component" value="Unassembled WGS sequence"/>
</dbReference>